<evidence type="ECO:0000313" key="3">
    <source>
        <dbReference type="Proteomes" id="UP000720189"/>
    </source>
</evidence>
<dbReference type="RefSeq" id="XP_046042636.1">
    <property type="nucleotide sequence ID" value="XM_046190851.1"/>
</dbReference>
<keyword evidence="3" id="KW-1185">Reference proteome</keyword>
<keyword evidence="1" id="KW-0812">Transmembrane</keyword>
<reference evidence="2" key="1">
    <citation type="journal article" date="2021" name="Nat. Commun.">
        <title>Genetic determinants of endophytism in the Arabidopsis root mycobiome.</title>
        <authorList>
            <person name="Mesny F."/>
            <person name="Miyauchi S."/>
            <person name="Thiergart T."/>
            <person name="Pickel B."/>
            <person name="Atanasova L."/>
            <person name="Karlsson M."/>
            <person name="Huettel B."/>
            <person name="Barry K.W."/>
            <person name="Haridas S."/>
            <person name="Chen C."/>
            <person name="Bauer D."/>
            <person name="Andreopoulos W."/>
            <person name="Pangilinan J."/>
            <person name="LaButti K."/>
            <person name="Riley R."/>
            <person name="Lipzen A."/>
            <person name="Clum A."/>
            <person name="Drula E."/>
            <person name="Henrissat B."/>
            <person name="Kohler A."/>
            <person name="Grigoriev I.V."/>
            <person name="Martin F.M."/>
            <person name="Hacquard S."/>
        </authorList>
    </citation>
    <scope>NUCLEOTIDE SEQUENCE</scope>
    <source>
        <strain evidence="2">MPI-CAGE-AT-0023</strain>
    </source>
</reference>
<proteinExistence type="predicted"/>
<keyword evidence="1" id="KW-1133">Transmembrane helix</keyword>
<comment type="caution">
    <text evidence="2">The sequence shown here is derived from an EMBL/GenBank/DDBJ whole genome shotgun (WGS) entry which is preliminary data.</text>
</comment>
<organism evidence="2 3">
    <name type="scientific">Fusarium redolens</name>
    <dbReference type="NCBI Taxonomy" id="48865"/>
    <lineage>
        <taxon>Eukaryota</taxon>
        <taxon>Fungi</taxon>
        <taxon>Dikarya</taxon>
        <taxon>Ascomycota</taxon>
        <taxon>Pezizomycotina</taxon>
        <taxon>Sordariomycetes</taxon>
        <taxon>Hypocreomycetidae</taxon>
        <taxon>Hypocreales</taxon>
        <taxon>Nectriaceae</taxon>
        <taxon>Fusarium</taxon>
        <taxon>Fusarium redolens species complex</taxon>
    </lineage>
</organism>
<name>A0A9P9G0A3_FUSRE</name>
<dbReference type="Proteomes" id="UP000720189">
    <property type="component" value="Unassembled WGS sequence"/>
</dbReference>
<sequence>MEMVMARCSIGTVATSAQNNPLVEIDGFAPVQRVHLVVDHWNYANIILISITVLQLVLGIAAAHVAHQIVIPAGGSMAVAQVLQPMTNRIKDMNSKECRHPGFPLKSRWIYRCVKVSEEREYDLFMEEQGN</sequence>
<dbReference type="OrthoDB" id="3596604at2759"/>
<gene>
    <name evidence="2" type="ORF">BKA55DRAFT_545819</name>
</gene>
<feature type="transmembrane region" description="Helical" evidence="1">
    <location>
        <begin position="43"/>
        <end position="66"/>
    </location>
</feature>
<protein>
    <submittedName>
        <fullName evidence="2">Uncharacterized protein</fullName>
    </submittedName>
</protein>
<dbReference type="EMBL" id="JAGMUX010000025">
    <property type="protein sequence ID" value="KAH7227205.1"/>
    <property type="molecule type" value="Genomic_DNA"/>
</dbReference>
<evidence type="ECO:0000313" key="2">
    <source>
        <dbReference type="EMBL" id="KAH7227205.1"/>
    </source>
</evidence>
<dbReference type="GeneID" id="70220805"/>
<keyword evidence="1" id="KW-0472">Membrane</keyword>
<evidence type="ECO:0000256" key="1">
    <source>
        <dbReference type="SAM" id="Phobius"/>
    </source>
</evidence>
<dbReference type="AlphaFoldDB" id="A0A9P9G0A3"/>
<accession>A0A9P9G0A3</accession>